<feature type="transmembrane region" description="Helical" evidence="1">
    <location>
        <begin position="50"/>
        <end position="74"/>
    </location>
</feature>
<evidence type="ECO:0000256" key="1">
    <source>
        <dbReference type="SAM" id="Phobius"/>
    </source>
</evidence>
<dbReference type="Proteomes" id="UP000187499">
    <property type="component" value="Chromosome"/>
</dbReference>
<organism evidence="2 3">
    <name type="scientific">Companilactobacillus allii</name>
    <dbReference type="NCBI Taxonomy" id="1847728"/>
    <lineage>
        <taxon>Bacteria</taxon>
        <taxon>Bacillati</taxon>
        <taxon>Bacillota</taxon>
        <taxon>Bacilli</taxon>
        <taxon>Lactobacillales</taxon>
        <taxon>Lactobacillaceae</taxon>
        <taxon>Companilactobacillus</taxon>
    </lineage>
</organism>
<keyword evidence="1" id="KW-0812">Transmembrane</keyword>
<evidence type="ECO:0008006" key="4">
    <source>
        <dbReference type="Google" id="ProtNLM"/>
    </source>
</evidence>
<feature type="transmembrane region" description="Helical" evidence="1">
    <location>
        <begin position="165"/>
        <end position="191"/>
    </location>
</feature>
<keyword evidence="3" id="KW-1185">Reference proteome</keyword>
<sequence length="534" mass="61013">MTLFMIMTIKRDFVWNGDDVYYQFQRIQNIIYSIRDAHTIPTISINNFGLIGYGINIFYPWVTLIPFALISFVFKNQITTYYVGIAFFFFASFAISHYSMKKFSGSTKQAIIFSILYNFSTYRLIDLIARASIAEYIATVFLPLCLLGFYEVVFGDEKRWQDLAIGISFVIFSHILTTFMTVILFALLIICNIGFINNWKKRIVSLGKAILATILATSIFWVPFLIEETFQKFGVPSPTILKGQNFRDLIKFSLANTSYRSINGNVYNLGTILLVILVVGVLFFRKFDRRYKIIYIVSVVSLFFVSDLFPWSILQDTPIQVIQYPFRILMFTTLLASMIGSQIVVMLTTDLGFNNWLIMLGIFTVVNGGMWMTSMSSSVKDNLLSQRTQVISNKMIDGGMVPDSYLEQYVPSNSQNNLGGIEQHLVVINKKETNIQPIITTKGNEFVLNNIKENSTVDLPVIYYKNTVAKVNGKRLTITRSKRGGISLKSKHAYKKMVITTNYQNKQLYTLIILVSLVAWIYMISILALSNPKK</sequence>
<evidence type="ECO:0000313" key="2">
    <source>
        <dbReference type="EMBL" id="APX71913.1"/>
    </source>
</evidence>
<feature type="transmembrane region" description="Helical" evidence="1">
    <location>
        <begin position="326"/>
        <end position="349"/>
    </location>
</feature>
<protein>
    <recommendedName>
        <fullName evidence="4">Membrane protein 6-pyruvoyl-tetrahydropterin synthase-related domain-containing protein</fullName>
    </recommendedName>
</protein>
<feature type="transmembrane region" description="Helical" evidence="1">
    <location>
        <begin position="508"/>
        <end position="529"/>
    </location>
</feature>
<dbReference type="AlphaFoldDB" id="A0A1P8Q210"/>
<gene>
    <name evidence="2" type="ORF">BTM29_04790</name>
</gene>
<feature type="transmembrane region" description="Helical" evidence="1">
    <location>
        <begin position="80"/>
        <end position="98"/>
    </location>
</feature>
<feature type="transmembrane region" description="Helical" evidence="1">
    <location>
        <begin position="203"/>
        <end position="226"/>
    </location>
</feature>
<feature type="transmembrane region" description="Helical" evidence="1">
    <location>
        <begin position="266"/>
        <end position="284"/>
    </location>
</feature>
<dbReference type="STRING" id="1847728.BTM29_04790"/>
<reference evidence="3" key="1">
    <citation type="submission" date="2016-12" db="EMBL/GenBank/DDBJ databases">
        <authorList>
            <person name="Jung M.Y."/>
            <person name="Lee S.H."/>
        </authorList>
    </citation>
    <scope>NUCLEOTIDE SEQUENCE [LARGE SCALE GENOMIC DNA]</scope>
    <source>
        <strain evidence="3">WiKim39</strain>
    </source>
</reference>
<feature type="transmembrane region" description="Helical" evidence="1">
    <location>
        <begin position="356"/>
        <end position="374"/>
    </location>
</feature>
<proteinExistence type="predicted"/>
<dbReference type="KEGG" id="lalw:BTM29_04790"/>
<dbReference type="EMBL" id="CP019323">
    <property type="protein sequence ID" value="APX71913.1"/>
    <property type="molecule type" value="Genomic_DNA"/>
</dbReference>
<name>A0A1P8Q210_9LACO</name>
<feature type="transmembrane region" description="Helical" evidence="1">
    <location>
        <begin position="133"/>
        <end position="153"/>
    </location>
</feature>
<keyword evidence="1" id="KW-1133">Transmembrane helix</keyword>
<keyword evidence="1" id="KW-0472">Membrane</keyword>
<feature type="transmembrane region" description="Helical" evidence="1">
    <location>
        <begin position="293"/>
        <end position="314"/>
    </location>
</feature>
<accession>A0A1P8Q210</accession>
<evidence type="ECO:0000313" key="3">
    <source>
        <dbReference type="Proteomes" id="UP000187499"/>
    </source>
</evidence>